<name>A0A0J9SFG8_PLAVI</name>
<sequence length="163" mass="19230">MAVVFPKAWDIFRMQTFQGFPTKKATPAIYKYYCIYFNALQEDETPFDFQKLYNLLTGYKYLDEFFHICNNYAEGLNIEMIKRIYKIGSLYLLLKNDKDGSTLERDDVDTPKNAYVINHSCLHNSIALFTDLSHFISYNEHIRSGVHKCEWHYLVHTHGNFSS</sequence>
<proteinExistence type="predicted"/>
<accession>A0A0J9SFG8</accession>
<evidence type="ECO:0000313" key="2">
    <source>
        <dbReference type="Proteomes" id="UP000053562"/>
    </source>
</evidence>
<dbReference type="EMBL" id="KQ234229">
    <property type="protein sequence ID" value="KMZ81700.1"/>
    <property type="molecule type" value="Genomic_DNA"/>
</dbReference>
<organism evidence="1 2">
    <name type="scientific">Plasmodium vivax India VII</name>
    <dbReference type="NCBI Taxonomy" id="1077284"/>
    <lineage>
        <taxon>Eukaryota</taxon>
        <taxon>Sar</taxon>
        <taxon>Alveolata</taxon>
        <taxon>Apicomplexa</taxon>
        <taxon>Aconoidasida</taxon>
        <taxon>Haemosporida</taxon>
        <taxon>Plasmodiidae</taxon>
        <taxon>Plasmodium</taxon>
        <taxon>Plasmodium (Plasmodium)</taxon>
    </lineage>
</organism>
<protein>
    <submittedName>
        <fullName evidence="1">Uncharacterized protein</fullName>
    </submittedName>
</protein>
<reference evidence="1 2" key="1">
    <citation type="submission" date="2011-08" db="EMBL/GenBank/DDBJ databases">
        <title>The Genome Sequence of Plasmodium vivax India VII.</title>
        <authorList>
            <consortium name="The Broad Institute Genome Sequencing Platform"/>
            <consortium name="The Broad Institute Genome Sequencing Center for Infectious Disease"/>
            <person name="Neafsey D."/>
            <person name="Carlton J."/>
            <person name="Barnwell J."/>
            <person name="Collins W."/>
            <person name="Escalante A."/>
            <person name="Mullikin J."/>
            <person name="Saul A."/>
            <person name="Guigo R."/>
            <person name="Camara F."/>
            <person name="Young S.K."/>
            <person name="Zeng Q."/>
            <person name="Gargeya S."/>
            <person name="Fitzgerald M."/>
            <person name="Haas B."/>
            <person name="Abouelleil A."/>
            <person name="Alvarado L."/>
            <person name="Arachchi H.M."/>
            <person name="Berlin A."/>
            <person name="Brown A."/>
            <person name="Chapman S.B."/>
            <person name="Chen Z."/>
            <person name="Dunbar C."/>
            <person name="Freedman E."/>
            <person name="Gearin G."/>
            <person name="Gellesch M."/>
            <person name="Goldberg J."/>
            <person name="Griggs A."/>
            <person name="Gujja S."/>
            <person name="Heiman D."/>
            <person name="Howarth C."/>
            <person name="Larson L."/>
            <person name="Lui A."/>
            <person name="MacDonald P.J.P."/>
            <person name="Montmayeur A."/>
            <person name="Murphy C."/>
            <person name="Neiman D."/>
            <person name="Pearson M."/>
            <person name="Priest M."/>
            <person name="Roberts A."/>
            <person name="Saif S."/>
            <person name="Shea T."/>
            <person name="Shenoy N."/>
            <person name="Sisk P."/>
            <person name="Stolte C."/>
            <person name="Sykes S."/>
            <person name="Wortman J."/>
            <person name="Nusbaum C."/>
            <person name="Birren B."/>
        </authorList>
    </citation>
    <scope>NUCLEOTIDE SEQUENCE [LARGE SCALE GENOMIC DNA]</scope>
    <source>
        <strain evidence="1 2">India VII</strain>
    </source>
</reference>
<gene>
    <name evidence="1" type="ORF">PVIIG_05758</name>
</gene>
<dbReference type="Proteomes" id="UP000053562">
    <property type="component" value="Unassembled WGS sequence"/>
</dbReference>
<dbReference type="AlphaFoldDB" id="A0A0J9SFG8"/>
<evidence type="ECO:0000313" key="1">
    <source>
        <dbReference type="EMBL" id="KMZ81700.1"/>
    </source>
</evidence>